<feature type="transmembrane region" description="Helical" evidence="1">
    <location>
        <begin position="275"/>
        <end position="293"/>
    </location>
</feature>
<accession>A0A1H7NKK9</accession>
<keyword evidence="1" id="KW-0812">Transmembrane</keyword>
<evidence type="ECO:0000256" key="1">
    <source>
        <dbReference type="SAM" id="Phobius"/>
    </source>
</evidence>
<dbReference type="EMBL" id="FOAT01000015">
    <property type="protein sequence ID" value="SEL23538.1"/>
    <property type="molecule type" value="Genomic_DNA"/>
</dbReference>
<feature type="transmembrane region" description="Helical" evidence="1">
    <location>
        <begin position="157"/>
        <end position="177"/>
    </location>
</feature>
<dbReference type="Proteomes" id="UP000186015">
    <property type="component" value="Unassembled WGS sequence"/>
</dbReference>
<feature type="transmembrane region" description="Helical" evidence="1">
    <location>
        <begin position="17"/>
        <end position="35"/>
    </location>
</feature>
<sequence length="299" mass="33493">MLDLINAGIHRYVKRPLTYICFAASLICGLMYVFTSVDVSDSDGIFCPDDIYFIFSIIANAVLCIMSTGTEFSAGVIRNKIYTGHKKHTVYLSELLITALISTVMFCLTAIPLAAYHIVYFQKMAHMILSLALIFTAYISISIMLVFVCFITANRTASAIIGGILIFMVNFIGYTTVDVLNEPEFLTKYHQANGDYFMVAGDVTGIEDMEDIVKITQEDNPNYLRGIQRSVVTVIYDCNPNVSVNSFMSYCYCTNSFEELHGYEKDHYSEMVRSEISMCIAAVLITLCGAVIFKKKNLK</sequence>
<evidence type="ECO:0000313" key="2">
    <source>
        <dbReference type="EMBL" id="SEL23538.1"/>
    </source>
</evidence>
<evidence type="ECO:0008006" key="4">
    <source>
        <dbReference type="Google" id="ProtNLM"/>
    </source>
</evidence>
<reference evidence="2 3" key="1">
    <citation type="submission" date="2016-10" db="EMBL/GenBank/DDBJ databases">
        <authorList>
            <person name="de Groot N.N."/>
        </authorList>
    </citation>
    <scope>NUCLEOTIDE SEQUENCE [LARGE SCALE GENOMIC DNA]</scope>
    <source>
        <strain evidence="2 3">KH2T6</strain>
    </source>
</reference>
<feature type="transmembrane region" description="Helical" evidence="1">
    <location>
        <begin position="125"/>
        <end position="150"/>
    </location>
</feature>
<dbReference type="AlphaFoldDB" id="A0A1H7NKK9"/>
<keyword evidence="1" id="KW-1133">Transmembrane helix</keyword>
<name>A0A1H7NKK9_RUMAL</name>
<gene>
    <name evidence="2" type="ORF">SAMN05216469_11587</name>
</gene>
<feature type="transmembrane region" description="Helical" evidence="1">
    <location>
        <begin position="95"/>
        <end position="119"/>
    </location>
</feature>
<proteinExistence type="predicted"/>
<organism evidence="2 3">
    <name type="scientific">Ruminococcus albus</name>
    <dbReference type="NCBI Taxonomy" id="1264"/>
    <lineage>
        <taxon>Bacteria</taxon>
        <taxon>Bacillati</taxon>
        <taxon>Bacillota</taxon>
        <taxon>Clostridia</taxon>
        <taxon>Eubacteriales</taxon>
        <taxon>Oscillospiraceae</taxon>
        <taxon>Ruminococcus</taxon>
    </lineage>
</organism>
<feature type="transmembrane region" description="Helical" evidence="1">
    <location>
        <begin position="51"/>
        <end position="74"/>
    </location>
</feature>
<keyword evidence="1" id="KW-0472">Membrane</keyword>
<dbReference type="OrthoDB" id="1862600at2"/>
<evidence type="ECO:0000313" key="3">
    <source>
        <dbReference type="Proteomes" id="UP000186015"/>
    </source>
</evidence>
<protein>
    <recommendedName>
        <fullName evidence="4">ABC-2 family transporter protein</fullName>
    </recommendedName>
</protein>